<dbReference type="RefSeq" id="WP_247029881.1">
    <property type="nucleotide sequence ID" value="NZ_JALKCH010000008.1"/>
</dbReference>
<accession>A0ABT0DDG5</accession>
<dbReference type="Proteomes" id="UP001203284">
    <property type="component" value="Unassembled WGS sequence"/>
</dbReference>
<dbReference type="PANTHER" id="PTHR30055:SF146">
    <property type="entry name" value="HTH-TYPE TRANSCRIPTIONAL DUAL REGULATOR CECR"/>
    <property type="match status" value="1"/>
</dbReference>
<dbReference type="SUPFAM" id="SSF48498">
    <property type="entry name" value="Tetracyclin repressor-like, C-terminal domain"/>
    <property type="match status" value="1"/>
</dbReference>
<dbReference type="InterPro" id="IPR001647">
    <property type="entry name" value="HTH_TetR"/>
</dbReference>
<gene>
    <name evidence="4" type="ORF">MWN34_13825</name>
</gene>
<dbReference type="PRINTS" id="PR00455">
    <property type="entry name" value="HTHTETR"/>
</dbReference>
<evidence type="ECO:0000256" key="1">
    <source>
        <dbReference type="ARBA" id="ARBA00023125"/>
    </source>
</evidence>
<dbReference type="SUPFAM" id="SSF46689">
    <property type="entry name" value="Homeodomain-like"/>
    <property type="match status" value="1"/>
</dbReference>
<comment type="caution">
    <text evidence="4">The sequence shown here is derived from an EMBL/GenBank/DDBJ whole genome shotgun (WGS) entry which is preliminary data.</text>
</comment>
<name>A0ABT0DDG5_9HYPH</name>
<proteinExistence type="predicted"/>
<organism evidence="4 5">
    <name type="scientific">Ancylobacter crimeensis</name>
    <dbReference type="NCBI Taxonomy" id="2579147"/>
    <lineage>
        <taxon>Bacteria</taxon>
        <taxon>Pseudomonadati</taxon>
        <taxon>Pseudomonadota</taxon>
        <taxon>Alphaproteobacteria</taxon>
        <taxon>Hyphomicrobiales</taxon>
        <taxon>Xanthobacteraceae</taxon>
        <taxon>Ancylobacter</taxon>
    </lineage>
</organism>
<dbReference type="Pfam" id="PF14246">
    <property type="entry name" value="TetR_C_7"/>
    <property type="match status" value="1"/>
</dbReference>
<dbReference type="PANTHER" id="PTHR30055">
    <property type="entry name" value="HTH-TYPE TRANSCRIPTIONAL REGULATOR RUTR"/>
    <property type="match status" value="1"/>
</dbReference>
<dbReference type="Pfam" id="PF00440">
    <property type="entry name" value="TetR_N"/>
    <property type="match status" value="1"/>
</dbReference>
<feature type="domain" description="HTH tetR-type" evidence="3">
    <location>
        <begin position="42"/>
        <end position="102"/>
    </location>
</feature>
<evidence type="ECO:0000259" key="3">
    <source>
        <dbReference type="PROSITE" id="PS50977"/>
    </source>
</evidence>
<feature type="DNA-binding region" description="H-T-H motif" evidence="2">
    <location>
        <begin position="65"/>
        <end position="84"/>
    </location>
</feature>
<reference evidence="4 5" key="1">
    <citation type="submission" date="2022-04" db="EMBL/GenBank/DDBJ databases">
        <authorList>
            <person name="Grouzdev D.S."/>
            <person name="Pantiukh K.S."/>
            <person name="Krutkina M.S."/>
        </authorList>
    </citation>
    <scope>NUCLEOTIDE SEQUENCE [LARGE SCALE GENOMIC DNA]</scope>
    <source>
        <strain evidence="4 5">6x-1</strain>
    </source>
</reference>
<protein>
    <submittedName>
        <fullName evidence="4">TetR/AcrR family transcriptional regulator</fullName>
    </submittedName>
</protein>
<dbReference type="EMBL" id="JALKCH010000008">
    <property type="protein sequence ID" value="MCK0197988.1"/>
    <property type="molecule type" value="Genomic_DNA"/>
</dbReference>
<keyword evidence="1 2" id="KW-0238">DNA-binding</keyword>
<keyword evidence="5" id="KW-1185">Reference proteome</keyword>
<dbReference type="InterPro" id="IPR039536">
    <property type="entry name" value="TetR_C_Proteobacteria"/>
</dbReference>
<dbReference type="PROSITE" id="PS50977">
    <property type="entry name" value="HTH_TETR_2"/>
    <property type="match status" value="1"/>
</dbReference>
<dbReference type="InterPro" id="IPR009057">
    <property type="entry name" value="Homeodomain-like_sf"/>
</dbReference>
<dbReference type="InterPro" id="IPR050109">
    <property type="entry name" value="HTH-type_TetR-like_transc_reg"/>
</dbReference>
<dbReference type="Gene3D" id="1.10.357.10">
    <property type="entry name" value="Tetracycline Repressor, domain 2"/>
    <property type="match status" value="1"/>
</dbReference>
<dbReference type="InterPro" id="IPR036271">
    <property type="entry name" value="Tet_transcr_reg_TetR-rel_C_sf"/>
</dbReference>
<evidence type="ECO:0000313" key="5">
    <source>
        <dbReference type="Proteomes" id="UP001203284"/>
    </source>
</evidence>
<sequence length="240" mass="25391">MTAFRTASDIAGPAGAAPCAATCDGAAAPGDTVAGEMGALDSEKRRQILAGARNVFLALGFDAARMAEIARVAGVSKGTLYVYFTSKQELFSALVDEECHQTADRIYTAEDAGTVREGLTQIGRSYVAAMIRPEYIATLRIVIAIADRFPEISHQFLESGPAAGAARLAAWLTTRAARGELAALPDPELAAWQFLVGCHAPLVMPMLFGRSDAPGPERVEHVVSHMVGAFLRSWGSRPAT</sequence>
<dbReference type="Gene3D" id="1.10.10.60">
    <property type="entry name" value="Homeodomain-like"/>
    <property type="match status" value="1"/>
</dbReference>
<evidence type="ECO:0000256" key="2">
    <source>
        <dbReference type="PROSITE-ProRule" id="PRU00335"/>
    </source>
</evidence>
<evidence type="ECO:0000313" key="4">
    <source>
        <dbReference type="EMBL" id="MCK0197988.1"/>
    </source>
</evidence>